<dbReference type="GO" id="GO:0003677">
    <property type="term" value="F:DNA binding"/>
    <property type="evidence" value="ECO:0007669"/>
    <property type="project" value="InterPro"/>
</dbReference>
<evidence type="ECO:0000313" key="3">
    <source>
        <dbReference type="Proteomes" id="UP000293319"/>
    </source>
</evidence>
<gene>
    <name evidence="2" type="ORF">MCC10044_0255</name>
</gene>
<dbReference type="InterPro" id="IPR001387">
    <property type="entry name" value="Cro/C1-type_HTH"/>
</dbReference>
<reference evidence="2 3" key="1">
    <citation type="journal article" date="2018" name="Sci. Rep.">
        <title>Genomic diversity and distribution of Bifidobacterium longum subsp. longum across the human lifespan.</title>
        <authorList>
            <person name="Odamaki T."/>
            <person name="Bottacini F."/>
            <person name="Kato K."/>
            <person name="Mitsuyama E."/>
            <person name="Yoshida K."/>
            <person name="Horigome A."/>
            <person name="Xiao J.Z."/>
            <person name="van Sinderen D."/>
        </authorList>
    </citation>
    <scope>NUCLEOTIDE SEQUENCE [LARGE SCALE GENOMIC DNA]</scope>
    <source>
        <strain evidence="2 3">MCC10044</strain>
    </source>
</reference>
<dbReference type="AlphaFoldDB" id="A0AB74HD45"/>
<accession>A0AB74HD45</accession>
<protein>
    <submittedName>
        <fullName evidence="2">Uncharacterized protein</fullName>
    </submittedName>
</protein>
<organism evidence="2 3">
    <name type="scientific">Bifidobacterium longum subsp. longum</name>
    <dbReference type="NCBI Taxonomy" id="1679"/>
    <lineage>
        <taxon>Bacteria</taxon>
        <taxon>Bacillati</taxon>
        <taxon>Actinomycetota</taxon>
        <taxon>Actinomycetes</taxon>
        <taxon>Bifidobacteriales</taxon>
        <taxon>Bifidobacteriaceae</taxon>
        <taxon>Bifidobacterium</taxon>
    </lineage>
</organism>
<dbReference type="SUPFAM" id="SSF47413">
    <property type="entry name" value="lambda repressor-like DNA-binding domains"/>
    <property type="match status" value="1"/>
</dbReference>
<proteinExistence type="predicted"/>
<sequence>MTIEMQPSAKLRRQDVVAMNANMILGNTDLMKKDLAKAMGISPQSMASRLQGKANWTIDETCAAAEFFGLPLMALLDADLTPAKALEYMKNRRPGDSGNGGQLVAGHGFEPWTSGL</sequence>
<dbReference type="Proteomes" id="UP000293319">
    <property type="component" value="Unassembled WGS sequence"/>
</dbReference>
<dbReference type="InterPro" id="IPR010982">
    <property type="entry name" value="Lambda_DNA-bd_dom_sf"/>
</dbReference>
<dbReference type="EMBL" id="SHQV01000004">
    <property type="protein sequence ID" value="TCE46169.1"/>
    <property type="molecule type" value="Genomic_DNA"/>
</dbReference>
<name>A0AB74HD45_BIFLL</name>
<evidence type="ECO:0000256" key="1">
    <source>
        <dbReference type="SAM" id="MobiDB-lite"/>
    </source>
</evidence>
<comment type="caution">
    <text evidence="2">The sequence shown here is derived from an EMBL/GenBank/DDBJ whole genome shotgun (WGS) entry which is preliminary data.</text>
</comment>
<dbReference type="CDD" id="cd00093">
    <property type="entry name" value="HTH_XRE"/>
    <property type="match status" value="1"/>
</dbReference>
<evidence type="ECO:0000313" key="2">
    <source>
        <dbReference type="EMBL" id="TCE46169.1"/>
    </source>
</evidence>
<feature type="region of interest" description="Disordered" evidence="1">
    <location>
        <begin position="91"/>
        <end position="116"/>
    </location>
</feature>